<dbReference type="OrthoDB" id="8385759at2"/>
<keyword evidence="2" id="KW-0808">Transferase</keyword>
<dbReference type="EMBL" id="RZNB01000001">
    <property type="protein sequence ID" value="RWZ53281.1"/>
    <property type="molecule type" value="Genomic_DNA"/>
</dbReference>
<dbReference type="CDD" id="cd02440">
    <property type="entry name" value="AdoMet_MTases"/>
    <property type="match status" value="1"/>
</dbReference>
<dbReference type="InterPro" id="IPR029063">
    <property type="entry name" value="SAM-dependent_MTases_sf"/>
</dbReference>
<name>A0A3S4APZ4_9MICO</name>
<evidence type="ECO:0000313" key="3">
    <source>
        <dbReference type="Proteomes" id="UP000288547"/>
    </source>
</evidence>
<dbReference type="InterPro" id="IPR041698">
    <property type="entry name" value="Methyltransf_25"/>
</dbReference>
<accession>A0A3S4APZ4</accession>
<dbReference type="GO" id="GO:0008168">
    <property type="term" value="F:methyltransferase activity"/>
    <property type="evidence" value="ECO:0007669"/>
    <property type="project" value="UniProtKB-KW"/>
</dbReference>
<reference evidence="2 3" key="1">
    <citation type="submission" date="2018-12" db="EMBL/GenBank/DDBJ databases">
        <authorList>
            <person name="Li F."/>
        </authorList>
    </citation>
    <scope>NUCLEOTIDE SEQUENCE [LARGE SCALE GENOMIC DNA]</scope>
    <source>
        <strain evidence="2 3">11W25H-1</strain>
    </source>
</reference>
<gene>
    <name evidence="2" type="ORF">ELQ90_03585</name>
</gene>
<comment type="caution">
    <text evidence="2">The sequence shown here is derived from an EMBL/GenBank/DDBJ whole genome shotgun (WGS) entry which is preliminary data.</text>
</comment>
<sequence>MGLHREANRANWDDRAAVHAQEGGLGYGIDRYVSDPGALSDVVSFDRERLGDVTGLRTAHLQCHIGTDTLSLARLGARVTGLDFSSVSIEKARDLVARTGDEVDFVESDVYAATDVLDSGSFDLVYTGIGALCWLPSIDRWAVTVAALLRPGGRLFIREAHPILWSMNETLDDDLHLRFPYFEPDEPLEWDDDSTYVATERPLTATTTYEWNHGLGEIVTALLDHGLQITGLVEHRTVPWEALPGQMVDAGDGEYRLARLDGVAPLSYTLQAVKPGE</sequence>
<feature type="domain" description="Methyltransferase" evidence="1">
    <location>
        <begin position="63"/>
        <end position="153"/>
    </location>
</feature>
<evidence type="ECO:0000313" key="2">
    <source>
        <dbReference type="EMBL" id="RWZ53281.1"/>
    </source>
</evidence>
<dbReference type="AlphaFoldDB" id="A0A3S4APZ4"/>
<dbReference type="GO" id="GO:0032259">
    <property type="term" value="P:methylation"/>
    <property type="evidence" value="ECO:0007669"/>
    <property type="project" value="UniProtKB-KW"/>
</dbReference>
<proteinExistence type="predicted"/>
<evidence type="ECO:0000259" key="1">
    <source>
        <dbReference type="Pfam" id="PF13649"/>
    </source>
</evidence>
<dbReference type="Gene3D" id="3.40.50.150">
    <property type="entry name" value="Vaccinia Virus protein VP39"/>
    <property type="match status" value="1"/>
</dbReference>
<dbReference type="Proteomes" id="UP000288547">
    <property type="component" value="Unassembled WGS sequence"/>
</dbReference>
<organism evidence="2 3">
    <name type="scientific">Labedella phragmitis</name>
    <dbReference type="NCBI Taxonomy" id="2498849"/>
    <lineage>
        <taxon>Bacteria</taxon>
        <taxon>Bacillati</taxon>
        <taxon>Actinomycetota</taxon>
        <taxon>Actinomycetes</taxon>
        <taxon>Micrococcales</taxon>
        <taxon>Microbacteriaceae</taxon>
        <taxon>Labedella</taxon>
    </lineage>
</organism>
<dbReference type="SUPFAM" id="SSF53335">
    <property type="entry name" value="S-adenosyl-L-methionine-dependent methyltransferases"/>
    <property type="match status" value="1"/>
</dbReference>
<dbReference type="Pfam" id="PF13649">
    <property type="entry name" value="Methyltransf_25"/>
    <property type="match status" value="1"/>
</dbReference>
<keyword evidence="3" id="KW-1185">Reference proteome</keyword>
<keyword evidence="2" id="KW-0489">Methyltransferase</keyword>
<protein>
    <submittedName>
        <fullName evidence="2">Class I SAM-dependent methyltransferase</fullName>
    </submittedName>
</protein>